<proteinExistence type="inferred from homology"/>
<dbReference type="InterPro" id="IPR036192">
    <property type="entry name" value="Cell_div_ZapA-like_sf"/>
</dbReference>
<comment type="caution">
    <text evidence="3">The sequence shown here is derived from an EMBL/GenBank/DDBJ whole genome shotgun (WGS) entry which is preliminary data.</text>
</comment>
<gene>
    <name evidence="3" type="primary">zapA</name>
    <name evidence="3" type="ORF">EVA93_02020</name>
</gene>
<dbReference type="InterPro" id="IPR042233">
    <property type="entry name" value="Cell_div_ZapA_N"/>
</dbReference>
<evidence type="ECO:0000313" key="4">
    <source>
        <dbReference type="Proteomes" id="UP000318710"/>
    </source>
</evidence>
<keyword evidence="3" id="KW-0132">Cell division</keyword>
<dbReference type="Gene3D" id="3.30.160.880">
    <property type="entry name" value="Cell division protein ZapA protomer, N-terminal domain"/>
    <property type="match status" value="1"/>
</dbReference>
<dbReference type="EMBL" id="SHBF01000007">
    <property type="protein sequence ID" value="RZO27981.1"/>
    <property type="molecule type" value="Genomic_DNA"/>
</dbReference>
<accession>A0A520N3B5</accession>
<dbReference type="GO" id="GO:0051301">
    <property type="term" value="P:cell division"/>
    <property type="evidence" value="ECO:0007669"/>
    <property type="project" value="UniProtKB-KW"/>
</dbReference>
<organism evidence="3 4">
    <name type="scientific">SAR86 cluster bacterium</name>
    <dbReference type="NCBI Taxonomy" id="2030880"/>
    <lineage>
        <taxon>Bacteria</taxon>
        <taxon>Pseudomonadati</taxon>
        <taxon>Pseudomonadota</taxon>
        <taxon>Gammaproteobacteria</taxon>
        <taxon>SAR86 cluster</taxon>
    </lineage>
</organism>
<sequence length="88" mass="9769">MSKVETVALRIFGRDLTIACPPKEKDNLIKAAALLNEELDNISDKNNALIIAGLTLSNKLLNDDSKSTKKESVDYSKLIKKIEKVLQK</sequence>
<evidence type="ECO:0000313" key="3">
    <source>
        <dbReference type="EMBL" id="RZO27981.1"/>
    </source>
</evidence>
<dbReference type="Proteomes" id="UP000318710">
    <property type="component" value="Unassembled WGS sequence"/>
</dbReference>
<keyword evidence="2" id="KW-0175">Coiled coil</keyword>
<name>A0A520N3B5_9GAMM</name>
<reference evidence="3 4" key="1">
    <citation type="submission" date="2019-02" db="EMBL/GenBank/DDBJ databases">
        <title>Prokaryotic population dynamics and viral predation in marine succession experiment using metagenomics: the confinement effect.</title>
        <authorList>
            <person name="Haro-Moreno J.M."/>
            <person name="Rodriguez-Valera F."/>
            <person name="Lopez-Perez M."/>
        </authorList>
    </citation>
    <scope>NUCLEOTIDE SEQUENCE [LARGE SCALE GENOMIC DNA]</scope>
    <source>
        <strain evidence="3">MED-G160</strain>
    </source>
</reference>
<comment type="similarity">
    <text evidence="1">Belongs to the ZapA family. Type 1 subfamily.</text>
</comment>
<evidence type="ECO:0000256" key="1">
    <source>
        <dbReference type="ARBA" id="ARBA00010074"/>
    </source>
</evidence>
<dbReference type="SUPFAM" id="SSF102829">
    <property type="entry name" value="Cell division protein ZapA-like"/>
    <property type="match status" value="1"/>
</dbReference>
<keyword evidence="3" id="KW-0131">Cell cycle</keyword>
<dbReference type="AlphaFoldDB" id="A0A520N3B5"/>
<evidence type="ECO:0000256" key="2">
    <source>
        <dbReference type="ARBA" id="ARBA00023054"/>
    </source>
</evidence>
<dbReference type="Pfam" id="PF05164">
    <property type="entry name" value="ZapA"/>
    <property type="match status" value="1"/>
</dbReference>
<protein>
    <submittedName>
        <fullName evidence="3">Cell division protein ZapA</fullName>
    </submittedName>
</protein>
<dbReference type="InterPro" id="IPR007838">
    <property type="entry name" value="Cell_div_ZapA-like"/>
</dbReference>